<keyword evidence="1" id="KW-0472">Membrane</keyword>
<keyword evidence="1" id="KW-1133">Transmembrane helix</keyword>
<dbReference type="STRING" id="1177982.SAMN04489711_1076"/>
<protein>
    <submittedName>
        <fullName evidence="3">Undecaprenyl-diphosphatase</fullName>
    </submittedName>
</protein>
<evidence type="ECO:0000313" key="3">
    <source>
        <dbReference type="EMBL" id="SFE90339.1"/>
    </source>
</evidence>
<dbReference type="InterPro" id="IPR036938">
    <property type="entry name" value="PAP2/HPO_sf"/>
</dbReference>
<dbReference type="Gene3D" id="1.20.144.10">
    <property type="entry name" value="Phosphatidic acid phosphatase type 2/haloperoxidase"/>
    <property type="match status" value="1"/>
</dbReference>
<sequence>MSATTAAWGAWAGTHPVAVWLAGLALALGLAWAVHAGSTRAAPHYAPWATRLPRPSGPVALAATMALAGVLLWACAHVLALLADAWGQPTAWAALDDSLAATLRASASTLTLTLFARLTHLGDTAVLAVLAVVVAVALWLRGRRMLATGWVVALAGNGLLTRAFKHSFERVRPVHTHEIAVAEGFSFPSGHSSSSLVAYGMLAFLAFRLLPARWHRPALLLAAAVVVTVGWSRVVLQVHFASDVLAGWITGSAWLACCLLVLRGATHWHRLRRPAA</sequence>
<dbReference type="RefSeq" id="WP_092939656.1">
    <property type="nucleotide sequence ID" value="NZ_FONX01000007.1"/>
</dbReference>
<dbReference type="PANTHER" id="PTHR14969:SF13">
    <property type="entry name" value="AT30094P"/>
    <property type="match status" value="1"/>
</dbReference>
<organism evidence="3 4">
    <name type="scientific">Paracidovorax wautersii</name>
    <dbReference type="NCBI Taxonomy" id="1177982"/>
    <lineage>
        <taxon>Bacteria</taxon>
        <taxon>Pseudomonadati</taxon>
        <taxon>Pseudomonadota</taxon>
        <taxon>Betaproteobacteria</taxon>
        <taxon>Burkholderiales</taxon>
        <taxon>Comamonadaceae</taxon>
        <taxon>Paracidovorax</taxon>
    </lineage>
</organism>
<name>A0A1I2EC94_9BURK</name>
<keyword evidence="4" id="KW-1185">Reference proteome</keyword>
<dbReference type="SUPFAM" id="SSF48317">
    <property type="entry name" value="Acid phosphatase/Vanadium-dependent haloperoxidase"/>
    <property type="match status" value="1"/>
</dbReference>
<dbReference type="OrthoDB" id="9780918at2"/>
<feature type="transmembrane region" description="Helical" evidence="1">
    <location>
        <begin position="244"/>
        <end position="262"/>
    </location>
</feature>
<keyword evidence="1" id="KW-0812">Transmembrane</keyword>
<dbReference type="Proteomes" id="UP000199119">
    <property type="component" value="Unassembled WGS sequence"/>
</dbReference>
<dbReference type="Pfam" id="PF01569">
    <property type="entry name" value="PAP2"/>
    <property type="match status" value="1"/>
</dbReference>
<feature type="transmembrane region" description="Helical" evidence="1">
    <location>
        <begin position="193"/>
        <end position="211"/>
    </location>
</feature>
<feature type="transmembrane region" description="Helical" evidence="1">
    <location>
        <begin position="218"/>
        <end position="238"/>
    </location>
</feature>
<feature type="transmembrane region" description="Helical" evidence="1">
    <location>
        <begin position="147"/>
        <end position="164"/>
    </location>
</feature>
<evidence type="ECO:0000313" key="4">
    <source>
        <dbReference type="Proteomes" id="UP000199119"/>
    </source>
</evidence>
<evidence type="ECO:0000256" key="1">
    <source>
        <dbReference type="SAM" id="Phobius"/>
    </source>
</evidence>
<gene>
    <name evidence="3" type="ORF">SAMN04489711_1076</name>
</gene>
<proteinExistence type="predicted"/>
<dbReference type="EMBL" id="FONX01000007">
    <property type="protein sequence ID" value="SFE90339.1"/>
    <property type="molecule type" value="Genomic_DNA"/>
</dbReference>
<reference evidence="4" key="1">
    <citation type="submission" date="2016-10" db="EMBL/GenBank/DDBJ databases">
        <authorList>
            <person name="Varghese N."/>
            <person name="Submissions S."/>
        </authorList>
    </citation>
    <scope>NUCLEOTIDE SEQUENCE [LARGE SCALE GENOMIC DNA]</scope>
    <source>
        <strain evidence="4">DSM 27981</strain>
    </source>
</reference>
<dbReference type="PANTHER" id="PTHR14969">
    <property type="entry name" value="SPHINGOSINE-1-PHOSPHATE PHOSPHOHYDROLASE"/>
    <property type="match status" value="1"/>
</dbReference>
<feature type="domain" description="Phosphatidic acid phosphatase type 2/haloperoxidase" evidence="2">
    <location>
        <begin position="148"/>
        <end position="259"/>
    </location>
</feature>
<feature type="transmembrane region" description="Helical" evidence="1">
    <location>
        <begin position="60"/>
        <end position="86"/>
    </location>
</feature>
<feature type="transmembrane region" description="Helical" evidence="1">
    <location>
        <begin position="124"/>
        <end position="140"/>
    </location>
</feature>
<accession>A0A1I2EC94</accession>
<dbReference type="InterPro" id="IPR000326">
    <property type="entry name" value="PAP2/HPO"/>
</dbReference>
<dbReference type="SMART" id="SM00014">
    <property type="entry name" value="acidPPc"/>
    <property type="match status" value="1"/>
</dbReference>
<dbReference type="AlphaFoldDB" id="A0A1I2EC94"/>
<evidence type="ECO:0000259" key="2">
    <source>
        <dbReference type="SMART" id="SM00014"/>
    </source>
</evidence>